<feature type="chain" id="PRO_5014469506" evidence="1">
    <location>
        <begin position="28"/>
        <end position="61"/>
    </location>
</feature>
<feature type="signal peptide" evidence="1">
    <location>
        <begin position="1"/>
        <end position="27"/>
    </location>
</feature>
<evidence type="ECO:0000313" key="4">
    <source>
        <dbReference type="Proteomes" id="UP000236291"/>
    </source>
</evidence>
<protein>
    <submittedName>
        <fullName evidence="3">Lamin-like protein</fullName>
    </submittedName>
</protein>
<dbReference type="Gene3D" id="2.60.40.420">
    <property type="entry name" value="Cupredoxins - blue copper proteins"/>
    <property type="match status" value="1"/>
</dbReference>
<evidence type="ECO:0000256" key="1">
    <source>
        <dbReference type="SAM" id="SignalP"/>
    </source>
</evidence>
<proteinExistence type="predicted"/>
<dbReference type="InterPro" id="IPR003245">
    <property type="entry name" value="Phytocyanin_dom"/>
</dbReference>
<reference evidence="3 4" key="2">
    <citation type="journal article" date="2017" name="Front. Plant Sci.">
        <title>Gene Classification and Mining of Molecular Markers Useful in Red Clover (Trifolium pratense) Breeding.</title>
        <authorList>
            <person name="Istvanek J."/>
            <person name="Dluhosova J."/>
            <person name="Dluhos P."/>
            <person name="Patkova L."/>
            <person name="Nedelnik J."/>
            <person name="Repkova J."/>
        </authorList>
    </citation>
    <scope>NUCLEOTIDE SEQUENCE [LARGE SCALE GENOMIC DNA]</scope>
    <source>
        <strain evidence="4">cv. Tatra</strain>
        <tissue evidence="3">Young leaves</tissue>
    </source>
</reference>
<evidence type="ECO:0000313" key="3">
    <source>
        <dbReference type="EMBL" id="PNX85130.1"/>
    </source>
</evidence>
<gene>
    <name evidence="3" type="ORF">L195_g041196</name>
</gene>
<comment type="caution">
    <text evidence="3">The sequence shown here is derived from an EMBL/GenBank/DDBJ whole genome shotgun (WGS) entry which is preliminary data.</text>
</comment>
<organism evidence="3 4">
    <name type="scientific">Trifolium pratense</name>
    <name type="common">Red clover</name>
    <dbReference type="NCBI Taxonomy" id="57577"/>
    <lineage>
        <taxon>Eukaryota</taxon>
        <taxon>Viridiplantae</taxon>
        <taxon>Streptophyta</taxon>
        <taxon>Embryophyta</taxon>
        <taxon>Tracheophyta</taxon>
        <taxon>Spermatophyta</taxon>
        <taxon>Magnoliopsida</taxon>
        <taxon>eudicotyledons</taxon>
        <taxon>Gunneridae</taxon>
        <taxon>Pentapetalae</taxon>
        <taxon>rosids</taxon>
        <taxon>fabids</taxon>
        <taxon>Fabales</taxon>
        <taxon>Fabaceae</taxon>
        <taxon>Papilionoideae</taxon>
        <taxon>50 kb inversion clade</taxon>
        <taxon>NPAAA clade</taxon>
        <taxon>Hologalegina</taxon>
        <taxon>IRL clade</taxon>
        <taxon>Trifolieae</taxon>
        <taxon>Trifolium</taxon>
    </lineage>
</organism>
<name>A0A2K3M2Z1_TRIPR</name>
<sequence>MENSRVMLMMSVVVFGMLSLWPMVVMGKPVLHKVGGPKGWNQNVNYTTWSSQEHIYVGDWL</sequence>
<accession>A0A2K3M2Z1</accession>
<dbReference type="EMBL" id="ASHM01048047">
    <property type="protein sequence ID" value="PNX85130.1"/>
    <property type="molecule type" value="Genomic_DNA"/>
</dbReference>
<dbReference type="PROSITE" id="PS51485">
    <property type="entry name" value="PHYTOCYANIN"/>
    <property type="match status" value="1"/>
</dbReference>
<feature type="domain" description="Phytocyanin" evidence="2">
    <location>
        <begin position="30"/>
        <end position="61"/>
    </location>
</feature>
<keyword evidence="1" id="KW-0732">Signal</keyword>
<dbReference type="AlphaFoldDB" id="A0A2K3M2Z1"/>
<dbReference type="SUPFAM" id="SSF49503">
    <property type="entry name" value="Cupredoxins"/>
    <property type="match status" value="1"/>
</dbReference>
<dbReference type="GO" id="GO:0009055">
    <property type="term" value="F:electron transfer activity"/>
    <property type="evidence" value="ECO:0007669"/>
    <property type="project" value="InterPro"/>
</dbReference>
<evidence type="ECO:0000259" key="2">
    <source>
        <dbReference type="PROSITE" id="PS51485"/>
    </source>
</evidence>
<dbReference type="InterPro" id="IPR008972">
    <property type="entry name" value="Cupredoxin"/>
</dbReference>
<dbReference type="ExpressionAtlas" id="A0A2K3M2Z1">
    <property type="expression patterns" value="baseline"/>
</dbReference>
<reference evidence="3 4" key="1">
    <citation type="journal article" date="2014" name="Am. J. Bot.">
        <title>Genome assembly and annotation for red clover (Trifolium pratense; Fabaceae).</title>
        <authorList>
            <person name="Istvanek J."/>
            <person name="Jaros M."/>
            <person name="Krenek A."/>
            <person name="Repkova J."/>
        </authorList>
    </citation>
    <scope>NUCLEOTIDE SEQUENCE [LARGE SCALE GENOMIC DNA]</scope>
    <source>
        <strain evidence="4">cv. Tatra</strain>
        <tissue evidence="3">Young leaves</tissue>
    </source>
</reference>
<feature type="non-terminal residue" evidence="3">
    <location>
        <position position="61"/>
    </location>
</feature>
<dbReference type="Proteomes" id="UP000236291">
    <property type="component" value="Unassembled WGS sequence"/>
</dbReference>